<comment type="caution">
    <text evidence="1">The sequence shown here is derived from an EMBL/GenBank/DDBJ whole genome shotgun (WGS) entry which is preliminary data.</text>
</comment>
<gene>
    <name evidence="1" type="ORF">Vadar_022436</name>
</gene>
<evidence type="ECO:0000313" key="2">
    <source>
        <dbReference type="Proteomes" id="UP000828048"/>
    </source>
</evidence>
<dbReference type="EMBL" id="CM037158">
    <property type="protein sequence ID" value="KAH7852246.1"/>
    <property type="molecule type" value="Genomic_DNA"/>
</dbReference>
<name>A0ACB7YFC3_9ERIC</name>
<reference evidence="1 2" key="1">
    <citation type="journal article" date="2021" name="Hortic Res">
        <title>High-quality reference genome and annotation aids understanding of berry development for evergreen blueberry (Vaccinium darrowii).</title>
        <authorList>
            <person name="Yu J."/>
            <person name="Hulse-Kemp A.M."/>
            <person name="Babiker E."/>
            <person name="Staton M."/>
        </authorList>
    </citation>
    <scope>NUCLEOTIDE SEQUENCE [LARGE SCALE GENOMIC DNA]</scope>
    <source>
        <strain evidence="2">cv. NJ 8807/NJ 8810</strain>
        <tissue evidence="1">Young leaf</tissue>
    </source>
</reference>
<evidence type="ECO:0000313" key="1">
    <source>
        <dbReference type="EMBL" id="KAH7852246.1"/>
    </source>
</evidence>
<organism evidence="1 2">
    <name type="scientific">Vaccinium darrowii</name>
    <dbReference type="NCBI Taxonomy" id="229202"/>
    <lineage>
        <taxon>Eukaryota</taxon>
        <taxon>Viridiplantae</taxon>
        <taxon>Streptophyta</taxon>
        <taxon>Embryophyta</taxon>
        <taxon>Tracheophyta</taxon>
        <taxon>Spermatophyta</taxon>
        <taxon>Magnoliopsida</taxon>
        <taxon>eudicotyledons</taxon>
        <taxon>Gunneridae</taxon>
        <taxon>Pentapetalae</taxon>
        <taxon>asterids</taxon>
        <taxon>Ericales</taxon>
        <taxon>Ericaceae</taxon>
        <taxon>Vaccinioideae</taxon>
        <taxon>Vaccinieae</taxon>
        <taxon>Vaccinium</taxon>
    </lineage>
</organism>
<sequence length="96" mass="10376">MKINVFWIIALVAVVVAPRGEVTMAAETVTCDPEELSPCLEAITIGTPPSKDCCDKLTEQMPCLCGYIKDPNFGKFINTPNAEKVQKSCGISLPKC</sequence>
<keyword evidence="2" id="KW-1185">Reference proteome</keyword>
<protein>
    <submittedName>
        <fullName evidence="1">Uncharacterized protein</fullName>
    </submittedName>
</protein>
<dbReference type="Proteomes" id="UP000828048">
    <property type="component" value="Chromosome 8"/>
</dbReference>
<accession>A0ACB7YFC3</accession>
<proteinExistence type="predicted"/>